<reference evidence="2" key="1">
    <citation type="submission" date="2019-11" db="EMBL/GenBank/DDBJ databases">
        <title>Leishmania tarentolae CDS.</title>
        <authorList>
            <person name="Goto Y."/>
            <person name="Yamagishi J."/>
        </authorList>
    </citation>
    <scope>NUCLEOTIDE SEQUENCE [LARGE SCALE GENOMIC DNA]</scope>
    <source>
        <strain evidence="2">Parrot Tar II</strain>
    </source>
</reference>
<dbReference type="AlphaFoldDB" id="A0A640KWF2"/>
<evidence type="ECO:0000313" key="3">
    <source>
        <dbReference type="Proteomes" id="UP000419144"/>
    </source>
</evidence>
<protein>
    <recommendedName>
        <fullName evidence="4">Transmembrane protein</fullName>
    </recommendedName>
</protein>
<sequence>MVLVIAAAASIFVLAAGAVLLYGTASILAGGFFLLALGALLVGMSLSVIFSTAANLLLITLSRYDLEPSPPIIFARSFLAAMGQPTLTGIIGLSLVALISLAAWKVRVIVEEMDVLIRSHATYAARSDRTAPQ</sequence>
<evidence type="ECO:0000256" key="1">
    <source>
        <dbReference type="SAM" id="Phobius"/>
    </source>
</evidence>
<keyword evidence="1" id="KW-0472">Membrane</keyword>
<keyword evidence="3" id="KW-1185">Reference proteome</keyword>
<gene>
    <name evidence="2" type="ORF">LtaPh_3640300</name>
</gene>
<keyword evidence="1" id="KW-1133">Transmembrane helix</keyword>
<name>A0A640KWF2_LEITA</name>
<dbReference type="VEuPathDB" id="TriTrypDB:LtaPh_3640300"/>
<dbReference type="Proteomes" id="UP000419144">
    <property type="component" value="Unassembled WGS sequence"/>
</dbReference>
<keyword evidence="1" id="KW-0812">Transmembrane</keyword>
<evidence type="ECO:0008006" key="4">
    <source>
        <dbReference type="Google" id="ProtNLM"/>
    </source>
</evidence>
<proteinExistence type="predicted"/>
<dbReference type="OrthoDB" id="272574at2759"/>
<accession>A0A640KWF2</accession>
<feature type="transmembrane region" description="Helical" evidence="1">
    <location>
        <begin position="27"/>
        <end position="58"/>
    </location>
</feature>
<dbReference type="EMBL" id="BLBS01000057">
    <property type="protein sequence ID" value="GET93485.1"/>
    <property type="molecule type" value="Genomic_DNA"/>
</dbReference>
<evidence type="ECO:0000313" key="2">
    <source>
        <dbReference type="EMBL" id="GET93485.1"/>
    </source>
</evidence>
<comment type="caution">
    <text evidence="2">The sequence shown here is derived from an EMBL/GenBank/DDBJ whole genome shotgun (WGS) entry which is preliminary data.</text>
</comment>
<feature type="transmembrane region" description="Helical" evidence="1">
    <location>
        <begin position="78"/>
        <end position="104"/>
    </location>
</feature>
<organism evidence="2 3">
    <name type="scientific">Leishmania tarentolae</name>
    <name type="common">Sauroleishmania tarentolae</name>
    <dbReference type="NCBI Taxonomy" id="5689"/>
    <lineage>
        <taxon>Eukaryota</taxon>
        <taxon>Discoba</taxon>
        <taxon>Euglenozoa</taxon>
        <taxon>Kinetoplastea</taxon>
        <taxon>Metakinetoplastina</taxon>
        <taxon>Trypanosomatida</taxon>
        <taxon>Trypanosomatidae</taxon>
        <taxon>Leishmaniinae</taxon>
        <taxon>Leishmania</taxon>
        <taxon>lizard Leishmania</taxon>
    </lineage>
</organism>